<evidence type="ECO:0008006" key="3">
    <source>
        <dbReference type="Google" id="ProtNLM"/>
    </source>
</evidence>
<reference evidence="2" key="2">
    <citation type="submission" date="2015-01" db="EMBL/GenBank/DDBJ databases">
        <title>Evolutionary Origins and Diversification of the Mycorrhizal Mutualists.</title>
        <authorList>
            <consortium name="DOE Joint Genome Institute"/>
            <consortium name="Mycorrhizal Genomics Consortium"/>
            <person name="Kohler A."/>
            <person name="Kuo A."/>
            <person name="Nagy L.G."/>
            <person name="Floudas D."/>
            <person name="Copeland A."/>
            <person name="Barry K.W."/>
            <person name="Cichocki N."/>
            <person name="Veneault-Fourrey C."/>
            <person name="LaButti K."/>
            <person name="Lindquist E.A."/>
            <person name="Lipzen A."/>
            <person name="Lundell T."/>
            <person name="Morin E."/>
            <person name="Murat C."/>
            <person name="Riley R."/>
            <person name="Ohm R."/>
            <person name="Sun H."/>
            <person name="Tunlid A."/>
            <person name="Henrissat B."/>
            <person name="Grigoriev I.V."/>
            <person name="Hibbett D.S."/>
            <person name="Martin F."/>
        </authorList>
    </citation>
    <scope>NUCLEOTIDE SEQUENCE [LARGE SCALE GENOMIC DNA]</scope>
    <source>
        <strain evidence="2">LaAM-08-1</strain>
    </source>
</reference>
<dbReference type="AlphaFoldDB" id="A0A0C9XCI4"/>
<dbReference type="Proteomes" id="UP000054477">
    <property type="component" value="Unassembled WGS sequence"/>
</dbReference>
<organism evidence="1 2">
    <name type="scientific">Laccaria amethystina LaAM-08-1</name>
    <dbReference type="NCBI Taxonomy" id="1095629"/>
    <lineage>
        <taxon>Eukaryota</taxon>
        <taxon>Fungi</taxon>
        <taxon>Dikarya</taxon>
        <taxon>Basidiomycota</taxon>
        <taxon>Agaricomycotina</taxon>
        <taxon>Agaricomycetes</taxon>
        <taxon>Agaricomycetidae</taxon>
        <taxon>Agaricales</taxon>
        <taxon>Agaricineae</taxon>
        <taxon>Hydnangiaceae</taxon>
        <taxon>Laccaria</taxon>
    </lineage>
</organism>
<dbReference type="SUPFAM" id="SSF52047">
    <property type="entry name" value="RNI-like"/>
    <property type="match status" value="1"/>
</dbReference>
<gene>
    <name evidence="1" type="ORF">K443DRAFT_96686</name>
</gene>
<evidence type="ECO:0000313" key="1">
    <source>
        <dbReference type="EMBL" id="KIK02561.1"/>
    </source>
</evidence>
<dbReference type="OrthoDB" id="2911411at2759"/>
<sequence>MAMDDTRSVKKFKDSETPLEEGRVKLEAKVIELDDLIKAHLDCMANLTNRGVAVKRQLNAQVPFARLPIEIVTIIFHLACSAEYEPFSPLRIGSICHHWRTIAWSASELWSSVAVGLEVSREATKKQEDLLSDWLLRARKQPLSITIAIREEHDPRWDDPPAYNSVLSLLLAYSEQWRSADIDTPSTLLHLLPDWLNAPILERLTLRCDLEGYSDFPVIVCAPRLHSVTLVGLYRMHPVMLPWSQVKTLHIEGYGMQDYLDNLKQCPSLVNLVLNEQDFRGRESTLLTVVKLGSLKSLHVTAHGENCLMLDRLSTPHLEDFDVFFPEINQDSFNSLRTLVSRSGCAESITRFCFVSYIFSEEEMVSFLLGLPHLSELVLYNSKHAPPFSGIFIDALHSRGGSADPEGFVLPNLKLVHYTGPIMLDIDGFLAMLDARYTSASKAAKLEAVSIHGYDQDVKNISDLPQVRMLQAQGMVVDDVA</sequence>
<dbReference type="EMBL" id="KN838591">
    <property type="protein sequence ID" value="KIK02561.1"/>
    <property type="molecule type" value="Genomic_DNA"/>
</dbReference>
<name>A0A0C9XCI4_9AGAR</name>
<dbReference type="HOGENOM" id="CLU_018544_14_2_1"/>
<evidence type="ECO:0000313" key="2">
    <source>
        <dbReference type="Proteomes" id="UP000054477"/>
    </source>
</evidence>
<protein>
    <recommendedName>
        <fullName evidence="3">F-box domain-containing protein</fullName>
    </recommendedName>
</protein>
<dbReference type="STRING" id="1095629.A0A0C9XCI4"/>
<accession>A0A0C9XCI4</accession>
<keyword evidence="2" id="KW-1185">Reference proteome</keyword>
<reference evidence="1 2" key="1">
    <citation type="submission" date="2014-04" db="EMBL/GenBank/DDBJ databases">
        <authorList>
            <consortium name="DOE Joint Genome Institute"/>
            <person name="Kuo A."/>
            <person name="Kohler A."/>
            <person name="Nagy L.G."/>
            <person name="Floudas D."/>
            <person name="Copeland A."/>
            <person name="Barry K.W."/>
            <person name="Cichocki N."/>
            <person name="Veneault-Fourrey C."/>
            <person name="LaButti K."/>
            <person name="Lindquist E.A."/>
            <person name="Lipzen A."/>
            <person name="Lundell T."/>
            <person name="Morin E."/>
            <person name="Murat C."/>
            <person name="Sun H."/>
            <person name="Tunlid A."/>
            <person name="Henrissat B."/>
            <person name="Grigoriev I.V."/>
            <person name="Hibbett D.S."/>
            <person name="Martin F."/>
            <person name="Nordberg H.P."/>
            <person name="Cantor M.N."/>
            <person name="Hua S.X."/>
        </authorList>
    </citation>
    <scope>NUCLEOTIDE SEQUENCE [LARGE SCALE GENOMIC DNA]</scope>
    <source>
        <strain evidence="1 2">LaAM-08-1</strain>
    </source>
</reference>
<proteinExistence type="predicted"/>